<protein>
    <submittedName>
        <fullName evidence="2">Uncharacterized protein</fullName>
    </submittedName>
</protein>
<name>A0A212D5Y6_CEREH</name>
<accession>A0A212D5Y6</accession>
<dbReference type="AlphaFoldDB" id="A0A212D5Y6"/>
<feature type="region of interest" description="Disordered" evidence="1">
    <location>
        <begin position="1"/>
        <end position="34"/>
    </location>
</feature>
<gene>
    <name evidence="2" type="ORF">Celaphus_00017476</name>
</gene>
<evidence type="ECO:0000313" key="2">
    <source>
        <dbReference type="EMBL" id="OWK13606.1"/>
    </source>
</evidence>
<reference evidence="2 3" key="1">
    <citation type="journal article" date="2018" name="Mol. Genet. Genomics">
        <title>The red deer Cervus elaphus genome CerEla1.0: sequencing, annotating, genes, and chromosomes.</title>
        <authorList>
            <person name="Bana N.A."/>
            <person name="Nyiri A."/>
            <person name="Nagy J."/>
            <person name="Frank K."/>
            <person name="Nagy T."/>
            <person name="Steger V."/>
            <person name="Schiller M."/>
            <person name="Lakatos P."/>
            <person name="Sugar L."/>
            <person name="Horn P."/>
            <person name="Barta E."/>
            <person name="Orosz L."/>
        </authorList>
    </citation>
    <scope>NUCLEOTIDE SEQUENCE [LARGE SCALE GENOMIC DNA]</scope>
    <source>
        <strain evidence="2">Hungarian</strain>
    </source>
</reference>
<feature type="non-terminal residue" evidence="2">
    <location>
        <position position="211"/>
    </location>
</feature>
<sequence>SKEEWPQQPSLDEKRKKRNQRTLRPTQRREGRWKPCSKEVMRMDEVTKEEEDEETQEVKRFFFSSSEDRCQILNATSHKVFVALASFEPVLHEFHVTQAGNLYEAKYIPELAYHGLYLLCSPLHREGNKILRCIFHQILYIILMRQVGKGCHHSPLAIMPPVVSSRNLVIQLSSGTSPLDSILAFLDNTPAVSGVESHQRVLRKIQQKRIS</sequence>
<proteinExistence type="predicted"/>
<dbReference type="EMBL" id="MKHE01000006">
    <property type="protein sequence ID" value="OWK13606.1"/>
    <property type="molecule type" value="Genomic_DNA"/>
</dbReference>
<evidence type="ECO:0000313" key="3">
    <source>
        <dbReference type="Proteomes" id="UP000242450"/>
    </source>
</evidence>
<feature type="non-terminal residue" evidence="2">
    <location>
        <position position="1"/>
    </location>
</feature>
<comment type="caution">
    <text evidence="2">The sequence shown here is derived from an EMBL/GenBank/DDBJ whole genome shotgun (WGS) entry which is preliminary data.</text>
</comment>
<dbReference type="OrthoDB" id="10263978at2759"/>
<dbReference type="Proteomes" id="UP000242450">
    <property type="component" value="Chromosome 6"/>
</dbReference>
<evidence type="ECO:0000256" key="1">
    <source>
        <dbReference type="SAM" id="MobiDB-lite"/>
    </source>
</evidence>
<organism evidence="2 3">
    <name type="scientific">Cervus elaphus hippelaphus</name>
    <name type="common">European red deer</name>
    <dbReference type="NCBI Taxonomy" id="46360"/>
    <lineage>
        <taxon>Eukaryota</taxon>
        <taxon>Metazoa</taxon>
        <taxon>Chordata</taxon>
        <taxon>Craniata</taxon>
        <taxon>Vertebrata</taxon>
        <taxon>Euteleostomi</taxon>
        <taxon>Mammalia</taxon>
        <taxon>Eutheria</taxon>
        <taxon>Laurasiatheria</taxon>
        <taxon>Artiodactyla</taxon>
        <taxon>Ruminantia</taxon>
        <taxon>Pecora</taxon>
        <taxon>Cervidae</taxon>
        <taxon>Cervinae</taxon>
        <taxon>Cervus</taxon>
    </lineage>
</organism>
<keyword evidence="3" id="KW-1185">Reference proteome</keyword>